<feature type="signal peptide" evidence="8">
    <location>
        <begin position="1"/>
        <end position="19"/>
    </location>
</feature>
<dbReference type="Proteomes" id="UP001059120">
    <property type="component" value="Chromosome 2"/>
</dbReference>
<keyword evidence="5 8" id="KW-0732">Signal</keyword>
<evidence type="ECO:0000256" key="3">
    <source>
        <dbReference type="ARBA" id="ARBA00022452"/>
    </source>
</evidence>
<dbReference type="SUPFAM" id="SSF54523">
    <property type="entry name" value="Pili subunits"/>
    <property type="match status" value="1"/>
</dbReference>
<evidence type="ECO:0000256" key="5">
    <source>
        <dbReference type="ARBA" id="ARBA00022729"/>
    </source>
</evidence>
<dbReference type="InterPro" id="IPR005594">
    <property type="entry name" value="YadA_C"/>
</dbReference>
<proteinExistence type="predicted"/>
<evidence type="ECO:0000256" key="4">
    <source>
        <dbReference type="ARBA" id="ARBA00022692"/>
    </source>
</evidence>
<keyword evidence="6" id="KW-0472">Membrane</keyword>
<evidence type="ECO:0000256" key="2">
    <source>
        <dbReference type="ARBA" id="ARBA00004442"/>
    </source>
</evidence>
<dbReference type="RefSeq" id="WP_255232625.1">
    <property type="nucleotide sequence ID" value="NZ_CP090615.1"/>
</dbReference>
<keyword evidence="3" id="KW-1134">Transmembrane beta strand</keyword>
<feature type="domain" description="Trimeric autotransporter adhesin YadA-like C-terminal membrane anchor" evidence="9">
    <location>
        <begin position="425"/>
        <end position="474"/>
    </location>
</feature>
<keyword evidence="7" id="KW-0998">Cell outer membrane</keyword>
<keyword evidence="11" id="KW-1185">Reference proteome</keyword>
<reference evidence="10" key="1">
    <citation type="submission" date="2022-01" db="EMBL/GenBank/DDBJ databases">
        <title>Alginate degradation mechanism of Vibrio pelagius WXL662.</title>
        <authorList>
            <person name="He X."/>
        </authorList>
    </citation>
    <scope>NUCLEOTIDE SEQUENCE</scope>
    <source>
        <strain evidence="10">WXL662</strain>
    </source>
</reference>
<evidence type="ECO:0000313" key="10">
    <source>
        <dbReference type="EMBL" id="UTT86893.1"/>
    </source>
</evidence>
<evidence type="ECO:0000256" key="8">
    <source>
        <dbReference type="SAM" id="SignalP"/>
    </source>
</evidence>
<dbReference type="EMBL" id="CP090615">
    <property type="protein sequence ID" value="UTT86893.1"/>
    <property type="molecule type" value="Genomic_DNA"/>
</dbReference>
<dbReference type="Pfam" id="PF03895">
    <property type="entry name" value="YadA_anchor"/>
    <property type="match status" value="1"/>
</dbReference>
<gene>
    <name evidence="10" type="ORF">LZI70_15845</name>
</gene>
<organism evidence="10 11">
    <name type="scientific">Vibrio pelagius</name>
    <dbReference type="NCBI Taxonomy" id="28169"/>
    <lineage>
        <taxon>Bacteria</taxon>
        <taxon>Pseudomonadati</taxon>
        <taxon>Pseudomonadota</taxon>
        <taxon>Gammaproteobacteria</taxon>
        <taxon>Vibrionales</taxon>
        <taxon>Vibrionaceae</taxon>
        <taxon>Vibrio</taxon>
    </lineage>
</organism>
<keyword evidence="4" id="KW-0812">Transmembrane</keyword>
<name>A0ABY5GAK7_VIBPE</name>
<evidence type="ECO:0000256" key="6">
    <source>
        <dbReference type="ARBA" id="ARBA00023136"/>
    </source>
</evidence>
<evidence type="ECO:0000313" key="11">
    <source>
        <dbReference type="Proteomes" id="UP001059120"/>
    </source>
</evidence>
<evidence type="ECO:0000259" key="9">
    <source>
        <dbReference type="Pfam" id="PF03895"/>
    </source>
</evidence>
<dbReference type="Gene3D" id="3.30.1300.30">
    <property type="entry name" value="GSPII I/J protein-like"/>
    <property type="match status" value="1"/>
</dbReference>
<evidence type="ECO:0000256" key="7">
    <source>
        <dbReference type="ARBA" id="ARBA00023237"/>
    </source>
</evidence>
<evidence type="ECO:0000256" key="1">
    <source>
        <dbReference type="ARBA" id="ARBA00004241"/>
    </source>
</evidence>
<comment type="subcellular location">
    <subcellularLocation>
        <location evidence="2">Cell outer membrane</location>
    </subcellularLocation>
    <subcellularLocation>
        <location evidence="1">Cell surface</location>
    </subcellularLocation>
</comment>
<dbReference type="InterPro" id="IPR045584">
    <property type="entry name" value="Pilin-like"/>
</dbReference>
<protein>
    <submittedName>
        <fullName evidence="10">YadA C-terminal domain-containing protein</fullName>
    </submittedName>
</protein>
<feature type="chain" id="PRO_5045857903" evidence="8">
    <location>
        <begin position="20"/>
        <end position="478"/>
    </location>
</feature>
<accession>A0ABY5GAK7</accession>
<sequence>MKKTILSLAITSISTSSLAAVDFETNKRIEYATNTAIAAQTKTLENDKRISGVKNNVDHVGGIALKNKKAIASVVSQVHDQNQQQDLRIHANLKATSSNRQSLIDLSKTAVSAHKRSDRAINLASEAIIKADNNNIIATTADSKANESLYKANRNTEINTNQQKQIDATNTKLNKVGEYVYKNYVKKDEVIKSVDFKVNSKHDAKQYLEIGDNRLAAANNKTKLKKHDQRITKLESYHNDSMAELRSTAFTIDTKVQAHNTEIQNIAVSSTRNTTDVSKLKNDLNELSKGVTTNYVDIQENTATINKNTTAIAKIHSQVTDNSEDLDQMSHALVGDKQTDEQIQTKLSKLSKGNIVDSVNNNHNLINQHSAYHVQKNQTQDKAIAKNSADIADLRSDFERQATQTNQAFAAIAAMNNIPLVTGTDFSMGAGVGYYNSESAVSVGGNYNVTENVTIKASIAGNANNWQPIVGAGVAVGW</sequence>